<evidence type="ECO:0008006" key="6">
    <source>
        <dbReference type="Google" id="ProtNLM"/>
    </source>
</evidence>
<dbReference type="Pfam" id="PF02458">
    <property type="entry name" value="Transferase"/>
    <property type="match status" value="1"/>
</dbReference>
<organism evidence="4 5">
    <name type="scientific">Deinandra increscens subsp. villosa</name>
    <dbReference type="NCBI Taxonomy" id="3103831"/>
    <lineage>
        <taxon>Eukaryota</taxon>
        <taxon>Viridiplantae</taxon>
        <taxon>Streptophyta</taxon>
        <taxon>Embryophyta</taxon>
        <taxon>Tracheophyta</taxon>
        <taxon>Spermatophyta</taxon>
        <taxon>Magnoliopsida</taxon>
        <taxon>eudicotyledons</taxon>
        <taxon>Gunneridae</taxon>
        <taxon>Pentapetalae</taxon>
        <taxon>asterids</taxon>
        <taxon>campanulids</taxon>
        <taxon>Asterales</taxon>
        <taxon>Asteraceae</taxon>
        <taxon>Asteroideae</taxon>
        <taxon>Heliantheae alliance</taxon>
        <taxon>Madieae</taxon>
        <taxon>Madiinae</taxon>
        <taxon>Deinandra</taxon>
    </lineage>
</organism>
<accession>A0AAP0DAU9</accession>
<evidence type="ECO:0000313" key="4">
    <source>
        <dbReference type="EMBL" id="KAK9071061.1"/>
    </source>
</evidence>
<name>A0AAP0DAU9_9ASTR</name>
<keyword evidence="5" id="KW-1185">Reference proteome</keyword>
<dbReference type="Proteomes" id="UP001408789">
    <property type="component" value="Unassembled WGS sequence"/>
</dbReference>
<dbReference type="AlphaFoldDB" id="A0AAP0DAU9"/>
<comment type="caution">
    <text evidence="4">The sequence shown here is derived from an EMBL/GenBank/DDBJ whole genome shotgun (WGS) entry which is preliminary data.</text>
</comment>
<reference evidence="4 5" key="1">
    <citation type="submission" date="2024-04" db="EMBL/GenBank/DDBJ databases">
        <title>The reference genome of an endangered Asteraceae, Deinandra increscens subsp. villosa, native to the Central Coast of California.</title>
        <authorList>
            <person name="Guilliams M."/>
            <person name="Hasenstab-Lehman K."/>
            <person name="Meyer R."/>
            <person name="Mcevoy S."/>
        </authorList>
    </citation>
    <scope>NUCLEOTIDE SEQUENCE [LARGE SCALE GENOMIC DNA]</scope>
    <source>
        <tissue evidence="4">Leaf</tissue>
    </source>
</reference>
<dbReference type="InterPro" id="IPR023213">
    <property type="entry name" value="CAT-like_dom_sf"/>
</dbReference>
<evidence type="ECO:0000256" key="3">
    <source>
        <dbReference type="ARBA" id="ARBA00023315"/>
    </source>
</evidence>
<keyword evidence="2" id="KW-0808">Transferase</keyword>
<keyword evidence="3" id="KW-0012">Acyltransferase</keyword>
<comment type="similarity">
    <text evidence="1">Belongs to the plant acyltransferase family.</text>
</comment>
<dbReference type="PANTHER" id="PTHR31623:SF83">
    <property type="entry name" value="ACETYL-COA-BENZYLALCOHOL ACETYLTRANSFERASE-LIKE"/>
    <property type="match status" value="1"/>
</dbReference>
<dbReference type="Gene3D" id="3.30.559.10">
    <property type="entry name" value="Chloramphenicol acetyltransferase-like domain"/>
    <property type="match status" value="2"/>
</dbReference>
<dbReference type="EMBL" id="JBCNJP010000011">
    <property type="protein sequence ID" value="KAK9071061.1"/>
    <property type="molecule type" value="Genomic_DNA"/>
</dbReference>
<evidence type="ECO:0000256" key="2">
    <source>
        <dbReference type="ARBA" id="ARBA00022679"/>
    </source>
</evidence>
<evidence type="ECO:0000256" key="1">
    <source>
        <dbReference type="ARBA" id="ARBA00009861"/>
    </source>
</evidence>
<evidence type="ECO:0000313" key="5">
    <source>
        <dbReference type="Proteomes" id="UP001408789"/>
    </source>
</evidence>
<sequence>MIFYYKTSGANEVDISDRNGRMVKSLSDTLNAYYPFAGRLTQDRLRVDCSDQGVMYLETRASIRLDDFLNHGPDVDQVGRLVSAPDLVTNALLTVQVNIFDCGSLVIGVSASHKVTDGYNLIRFVNKWASENRIGSGNGAYHPSFDHLERIFRPLDISNISSHEHSPVTVEQETDIVTKWYVFNGTAISNLRAKAGSESAKHSSRVTLVSSLIWKALIDVDRVKTGRFRDCLLAPAMTLRGKIGSPVSKSSFGNVWHPYPIRFSQKETENKFLDLVDLIERTTRNMANWVQKASGEEICGLANGCFSEVDDEIKENKFCIISSWCRFPIYEADFGWGKPYWASGAGCSNYMVTLMDDKDGDGIEAMVSLDEKDMKLFEQDEDIIAFTS</sequence>
<protein>
    <recommendedName>
        <fullName evidence="6">Transferase</fullName>
    </recommendedName>
</protein>
<dbReference type="GO" id="GO:0016746">
    <property type="term" value="F:acyltransferase activity"/>
    <property type="evidence" value="ECO:0007669"/>
    <property type="project" value="UniProtKB-KW"/>
</dbReference>
<gene>
    <name evidence="4" type="ORF">SSX86_009629</name>
</gene>
<dbReference type="PANTHER" id="PTHR31623">
    <property type="entry name" value="F21J9.9"/>
    <property type="match status" value="1"/>
</dbReference>
<proteinExistence type="inferred from homology"/>